<dbReference type="Proteomes" id="UP001189429">
    <property type="component" value="Unassembled WGS sequence"/>
</dbReference>
<name>A0ABN9S5W5_9DINO</name>
<feature type="chain" id="PRO_5046334262" evidence="2">
    <location>
        <begin position="23"/>
        <end position="740"/>
    </location>
</feature>
<sequence>MARGRALLVCALFALPRSHCAARAEAAGTSKEDPVNKIIRLLTDMKDQVEKEASADTLGYNKYMCWCDTNRKEKTEAVEIATKKIAELTTFLEEGAAKKDKLKTEIEGLAADIAQDTETLATATAQRQDENSKFKGAEADMKETRQLLTGAVEVLSKVQLLQTDASAAEAKKAKVALVQVRNIVSRRFPKYESIMQRDFYDFLGSFGERTQPSQLLTGATMSDADRTKAASLAQSAHQSQLLPWEKTEEQLGQEKKPNELIGAAAGAKSYNSRSGRVLGVLGELKDEFTRDLAKATYDEYLALVSFQKLKSAKASEIFIATETKKRKETALAELLDAIAKANADKAAMEDAKAADEAFLAELEQSCKDEDAAYHQRLADRTEEIHALSEALKILTEDDARATFGRSFSLLQQRSQRRASAEAELAQDRRSEKAMQRIAAIAKKHKNWALVSLAVRTRLDSFTEVIAAMDAMAAELATQQKKEYEKWESCKSEIDKTEDTIKVEERTKKELGETHTLLVEKIDTLNGEIAELRKQVADNEVALKDAGEDRKADNQLYQASVMDQRATVRILEKALARLKTYYAMLQTQQPVPGATAPPPPARGKAYEKGAGAAGVLQVIQMVIEDATRTEQALDKDENEAQKRYAAIVNGLTASIEADRIAIEEKEQQVASTEVEKSETEESQLANEEELKNLAELLHAHHLEYSADFLLKYFDIRQKARQEEMDAIGDAKAILSGADFGK</sequence>
<dbReference type="EMBL" id="CAUYUJ010009602">
    <property type="protein sequence ID" value="CAK0827224.1"/>
    <property type="molecule type" value="Genomic_DNA"/>
</dbReference>
<feature type="coiled-coil region" evidence="1">
    <location>
        <begin position="622"/>
        <end position="681"/>
    </location>
</feature>
<evidence type="ECO:0000313" key="3">
    <source>
        <dbReference type="EMBL" id="CAK0827224.1"/>
    </source>
</evidence>
<feature type="coiled-coil region" evidence="1">
    <location>
        <begin position="493"/>
        <end position="548"/>
    </location>
</feature>
<keyword evidence="4" id="KW-1185">Reference proteome</keyword>
<comment type="caution">
    <text evidence="3">The sequence shown here is derived from an EMBL/GenBank/DDBJ whole genome shotgun (WGS) entry which is preliminary data.</text>
</comment>
<evidence type="ECO:0000256" key="2">
    <source>
        <dbReference type="SAM" id="SignalP"/>
    </source>
</evidence>
<evidence type="ECO:0000313" key="4">
    <source>
        <dbReference type="Proteomes" id="UP001189429"/>
    </source>
</evidence>
<proteinExistence type="predicted"/>
<feature type="coiled-coil region" evidence="1">
    <location>
        <begin position="324"/>
        <end position="351"/>
    </location>
</feature>
<evidence type="ECO:0000256" key="1">
    <source>
        <dbReference type="SAM" id="Coils"/>
    </source>
</evidence>
<feature type="coiled-coil region" evidence="1">
    <location>
        <begin position="92"/>
        <end position="119"/>
    </location>
</feature>
<protein>
    <submittedName>
        <fullName evidence="3">Uncharacterized protein</fullName>
    </submittedName>
</protein>
<gene>
    <name evidence="3" type="ORF">PCOR1329_LOCUS26821</name>
</gene>
<keyword evidence="2" id="KW-0732">Signal</keyword>
<feature type="signal peptide" evidence="2">
    <location>
        <begin position="1"/>
        <end position="22"/>
    </location>
</feature>
<keyword evidence="1" id="KW-0175">Coiled coil</keyword>
<organism evidence="3 4">
    <name type="scientific">Prorocentrum cordatum</name>
    <dbReference type="NCBI Taxonomy" id="2364126"/>
    <lineage>
        <taxon>Eukaryota</taxon>
        <taxon>Sar</taxon>
        <taxon>Alveolata</taxon>
        <taxon>Dinophyceae</taxon>
        <taxon>Prorocentrales</taxon>
        <taxon>Prorocentraceae</taxon>
        <taxon>Prorocentrum</taxon>
    </lineage>
</organism>
<accession>A0ABN9S5W5</accession>
<reference evidence="3" key="1">
    <citation type="submission" date="2023-10" db="EMBL/GenBank/DDBJ databases">
        <authorList>
            <person name="Chen Y."/>
            <person name="Shah S."/>
            <person name="Dougan E. K."/>
            <person name="Thang M."/>
            <person name="Chan C."/>
        </authorList>
    </citation>
    <scope>NUCLEOTIDE SEQUENCE [LARGE SCALE GENOMIC DNA]</scope>
</reference>